<dbReference type="InterPro" id="IPR002156">
    <property type="entry name" value="RNaseH_domain"/>
</dbReference>
<keyword evidence="1" id="KW-1133">Transmembrane helix</keyword>
<keyword evidence="1" id="KW-0472">Membrane</keyword>
<dbReference type="GO" id="GO:0003676">
    <property type="term" value="F:nucleic acid binding"/>
    <property type="evidence" value="ECO:0007669"/>
    <property type="project" value="InterPro"/>
</dbReference>
<feature type="domain" description="RNase H type-1" evidence="2">
    <location>
        <begin position="32"/>
        <end position="82"/>
    </location>
</feature>
<evidence type="ECO:0000256" key="1">
    <source>
        <dbReference type="SAM" id="Phobius"/>
    </source>
</evidence>
<dbReference type="Proteomes" id="UP000264353">
    <property type="component" value="Chromosome A3"/>
</dbReference>
<proteinExistence type="predicted"/>
<feature type="non-terminal residue" evidence="3">
    <location>
        <position position="1"/>
    </location>
</feature>
<dbReference type="GO" id="GO:0004523">
    <property type="term" value="F:RNA-DNA hybrid ribonuclease activity"/>
    <property type="evidence" value="ECO:0007669"/>
    <property type="project" value="InterPro"/>
</dbReference>
<accession>A0A398A2R9</accession>
<dbReference type="AlphaFoldDB" id="A0A398A2R9"/>
<evidence type="ECO:0000313" key="4">
    <source>
        <dbReference type="Proteomes" id="UP000264353"/>
    </source>
</evidence>
<dbReference type="EMBL" id="CM010630">
    <property type="protein sequence ID" value="RID71428.1"/>
    <property type="molecule type" value="Genomic_DNA"/>
</dbReference>
<gene>
    <name evidence="3" type="ORF">BRARA_C03367</name>
</gene>
<sequence>SSSHRCFVPSALVAEALAVKAELVAAASSHVNLISLLNSQGQDVTLKGILHDIAMLVSSFTSICFIFIPRLANVRADLLAKETLFWLSSSATFVN</sequence>
<evidence type="ECO:0000259" key="2">
    <source>
        <dbReference type="Pfam" id="PF13456"/>
    </source>
</evidence>
<name>A0A398A2R9_BRACM</name>
<reference evidence="3 4" key="1">
    <citation type="submission" date="2018-06" db="EMBL/GenBank/DDBJ databases">
        <title>WGS assembly of Brassica rapa FPsc.</title>
        <authorList>
            <person name="Bowman J."/>
            <person name="Kohchi T."/>
            <person name="Yamato K."/>
            <person name="Jenkins J."/>
            <person name="Shu S."/>
            <person name="Ishizaki K."/>
            <person name="Yamaoka S."/>
            <person name="Nishihama R."/>
            <person name="Nakamura Y."/>
            <person name="Berger F."/>
            <person name="Adam C."/>
            <person name="Aki S."/>
            <person name="Althoff F."/>
            <person name="Araki T."/>
            <person name="Arteaga-Vazquez M."/>
            <person name="Balasubrmanian S."/>
            <person name="Bauer D."/>
            <person name="Boehm C."/>
            <person name="Briginshaw L."/>
            <person name="Caballero-Perez J."/>
            <person name="Catarino B."/>
            <person name="Chen F."/>
            <person name="Chiyoda S."/>
            <person name="Chovatia M."/>
            <person name="Davies K."/>
            <person name="Delmans M."/>
            <person name="Demura T."/>
            <person name="Dierschke T."/>
            <person name="Dolan L."/>
            <person name="Dorantes-Acosta A."/>
            <person name="Eklund D."/>
            <person name="Florent S."/>
            <person name="Flores-Sandoval E."/>
            <person name="Fujiyama A."/>
            <person name="Fukuzawa H."/>
            <person name="Galik B."/>
            <person name="Grimanelli D."/>
            <person name="Grimwood J."/>
            <person name="Grossniklaus U."/>
            <person name="Hamada T."/>
            <person name="Haseloff J."/>
            <person name="Hetherington A."/>
            <person name="Higo A."/>
            <person name="Hirakawa Y."/>
            <person name="Hundley H."/>
            <person name="Ikeda Y."/>
            <person name="Inoue K."/>
            <person name="Inoue S."/>
            <person name="Ishida S."/>
            <person name="Jia Q."/>
            <person name="Kakita M."/>
            <person name="Kanazawa T."/>
            <person name="Kawai Y."/>
            <person name="Kawashima T."/>
            <person name="Kennedy M."/>
            <person name="Kinose K."/>
            <person name="Kinoshita T."/>
            <person name="Kohara Y."/>
            <person name="Koide E."/>
            <person name="Komatsu K."/>
            <person name="Kopischke S."/>
            <person name="Kubo M."/>
            <person name="Kyozuka J."/>
            <person name="Lagercrantz U."/>
            <person name="Lin S."/>
            <person name="Lindquist E."/>
            <person name="Lipzen A."/>
            <person name="Lu C."/>
            <person name="Luna E."/>
            <person name="Martienssen R."/>
            <person name="Minamino N."/>
            <person name="Mizutani M."/>
            <person name="Mizutani M."/>
            <person name="Mochizuki N."/>
            <person name="Monte I."/>
            <person name="Mosher R."/>
            <person name="Nagasaki H."/>
            <person name="Nakagami H."/>
            <person name="Naramoto S."/>
            <person name="Nishitani K."/>
            <person name="Ohtani M."/>
            <person name="Okamoto T."/>
            <person name="Okumura M."/>
            <person name="Phillips J."/>
            <person name="Pollak B."/>
            <person name="Reinders A."/>
            <person name="Roevekamp M."/>
            <person name="Sano R."/>
            <person name="Sawa S."/>
            <person name="Schmid M."/>
            <person name="Shirakawa M."/>
            <person name="Solano R."/>
            <person name="Spunde A."/>
            <person name="Suetsugu N."/>
            <person name="Sugano S."/>
            <person name="Sugiyama A."/>
            <person name="Sun R."/>
            <person name="Suzuki Y."/>
            <person name="Takenaka M."/>
            <person name="Takezawa D."/>
            <person name="Tomogane H."/>
            <person name="Tsuzuki M."/>
            <person name="Ueda T."/>
            <person name="Umeda M."/>
            <person name="Ward J."/>
            <person name="Watanabe Y."/>
            <person name="Yazaki K."/>
            <person name="Yokoyama R."/>
            <person name="Yoshitake Y."/>
            <person name="Yotsui I."/>
            <person name="Zachgo S."/>
            <person name="Schmutz J."/>
        </authorList>
    </citation>
    <scope>NUCLEOTIDE SEQUENCE [LARGE SCALE GENOMIC DNA]</scope>
    <source>
        <strain evidence="4">cv. B-3</strain>
    </source>
</reference>
<protein>
    <recommendedName>
        <fullName evidence="2">RNase H type-1 domain-containing protein</fullName>
    </recommendedName>
</protein>
<evidence type="ECO:0000313" key="3">
    <source>
        <dbReference type="EMBL" id="RID71428.1"/>
    </source>
</evidence>
<dbReference type="Pfam" id="PF13456">
    <property type="entry name" value="RVT_3"/>
    <property type="match status" value="1"/>
</dbReference>
<feature type="transmembrane region" description="Helical" evidence="1">
    <location>
        <begin position="49"/>
        <end position="68"/>
    </location>
</feature>
<organism evidence="3 4">
    <name type="scientific">Brassica campestris</name>
    <name type="common">Field mustard</name>
    <dbReference type="NCBI Taxonomy" id="3711"/>
    <lineage>
        <taxon>Eukaryota</taxon>
        <taxon>Viridiplantae</taxon>
        <taxon>Streptophyta</taxon>
        <taxon>Embryophyta</taxon>
        <taxon>Tracheophyta</taxon>
        <taxon>Spermatophyta</taxon>
        <taxon>Magnoliopsida</taxon>
        <taxon>eudicotyledons</taxon>
        <taxon>Gunneridae</taxon>
        <taxon>Pentapetalae</taxon>
        <taxon>rosids</taxon>
        <taxon>malvids</taxon>
        <taxon>Brassicales</taxon>
        <taxon>Brassicaceae</taxon>
        <taxon>Brassiceae</taxon>
        <taxon>Brassica</taxon>
    </lineage>
</organism>
<keyword evidence="1" id="KW-0812">Transmembrane</keyword>